<feature type="transmembrane region" description="Helical" evidence="1">
    <location>
        <begin position="224"/>
        <end position="250"/>
    </location>
</feature>
<evidence type="ECO:0000313" key="3">
    <source>
        <dbReference type="Proteomes" id="UP000245590"/>
    </source>
</evidence>
<reference evidence="2 3" key="1">
    <citation type="submission" date="2018-05" db="EMBL/GenBank/DDBJ databases">
        <title>Brachybacterium sp. M1HQ-2T, whole genome shotgun sequence.</title>
        <authorList>
            <person name="Tuo L."/>
        </authorList>
    </citation>
    <scope>NUCLEOTIDE SEQUENCE [LARGE SCALE GENOMIC DNA]</scope>
    <source>
        <strain evidence="2 3">M1HQ-2</strain>
    </source>
</reference>
<feature type="transmembrane region" description="Helical" evidence="1">
    <location>
        <begin position="170"/>
        <end position="188"/>
    </location>
</feature>
<comment type="caution">
    <text evidence="2">The sequence shown here is derived from an EMBL/GenBank/DDBJ whole genome shotgun (WGS) entry which is preliminary data.</text>
</comment>
<proteinExistence type="predicted"/>
<feature type="transmembrane region" description="Helical" evidence="1">
    <location>
        <begin position="73"/>
        <end position="93"/>
    </location>
</feature>
<dbReference type="OrthoDB" id="1550598at2"/>
<keyword evidence="1" id="KW-0812">Transmembrane</keyword>
<feature type="transmembrane region" description="Helical" evidence="1">
    <location>
        <begin position="194"/>
        <end position="212"/>
    </location>
</feature>
<feature type="transmembrane region" description="Helical" evidence="1">
    <location>
        <begin position="130"/>
        <end position="149"/>
    </location>
</feature>
<dbReference type="InterPro" id="IPR008535">
    <property type="entry name" value="DUF817"/>
</dbReference>
<protein>
    <submittedName>
        <fullName evidence="2">DUF817 domain-containing protein</fullName>
    </submittedName>
</protein>
<dbReference type="Proteomes" id="UP000245590">
    <property type="component" value="Unassembled WGS sequence"/>
</dbReference>
<evidence type="ECO:0000256" key="1">
    <source>
        <dbReference type="SAM" id="Phobius"/>
    </source>
</evidence>
<gene>
    <name evidence="2" type="ORF">DEO23_08885</name>
</gene>
<keyword evidence="1" id="KW-1133">Transmembrane helix</keyword>
<accession>A0A2U2RKA5</accession>
<evidence type="ECO:0000313" key="2">
    <source>
        <dbReference type="EMBL" id="PWH06214.1"/>
    </source>
</evidence>
<dbReference type="AlphaFoldDB" id="A0A2U2RKA5"/>
<feature type="transmembrane region" description="Helical" evidence="1">
    <location>
        <begin position="105"/>
        <end position="124"/>
    </location>
</feature>
<name>A0A2U2RKA5_9MICO</name>
<dbReference type="EMBL" id="QFKX01000003">
    <property type="protein sequence ID" value="PWH06214.1"/>
    <property type="molecule type" value="Genomic_DNA"/>
</dbReference>
<dbReference type="Pfam" id="PF05675">
    <property type="entry name" value="DUF817"/>
    <property type="match status" value="1"/>
</dbReference>
<organism evidence="2 3">
    <name type="scientific">Brachybacterium endophyticum</name>
    <dbReference type="NCBI Taxonomy" id="2182385"/>
    <lineage>
        <taxon>Bacteria</taxon>
        <taxon>Bacillati</taxon>
        <taxon>Actinomycetota</taxon>
        <taxon>Actinomycetes</taxon>
        <taxon>Micrococcales</taxon>
        <taxon>Dermabacteraceae</taxon>
        <taxon>Brachybacterium</taxon>
    </lineage>
</organism>
<feature type="transmembrane region" description="Helical" evidence="1">
    <location>
        <begin position="47"/>
        <end position="67"/>
    </location>
</feature>
<feature type="transmembrane region" description="Helical" evidence="1">
    <location>
        <begin position="262"/>
        <end position="282"/>
    </location>
</feature>
<keyword evidence="1" id="KW-0472">Membrane</keyword>
<keyword evidence="3" id="KW-1185">Reference proteome</keyword>
<sequence length="357" mass="39631">MPRARPFTALEQRIDDWAHRRTQALAAGAGPWRARVLELVVFTLKQAWACVFGASMLALLVIAKLAYPDDLLLARSDALVLAALTLQILMLAFRLETAREMGTILLFHVVGTAMEVFKTHVGSWQYEPDGLLRIGAVPLYTGFMYAAVGSYMVRVMRLFDLTFTRYPPRWVTALVAAAIYANFFTHHFLPDARWVLLAAVALLYGRCVMSFRNHRSGRVRRMPVLAAFAGTAFLLWVAENIGTAAGAWVYPSQQAGWEMVPLTKMVAWLLLMMISVVLVTLVHRPTDGNVDEVRSAWPGRSERVSLENSSTLRGESATQRMIPVRHFGYGLDSHHHVVDAATGNSGAGRHNGSARRG</sequence>